<comment type="caution">
    <text evidence="13">The sequence shown here is derived from an EMBL/GenBank/DDBJ whole genome shotgun (WGS) entry which is preliminary data.</text>
</comment>
<dbReference type="PROSITE" id="PS00409">
    <property type="entry name" value="PROKAR_NTER_METHYL"/>
    <property type="match status" value="1"/>
</dbReference>
<keyword evidence="4" id="KW-0488">Methylation</keyword>
<evidence type="ECO:0000256" key="8">
    <source>
        <dbReference type="ARBA" id="ARBA00023136"/>
    </source>
</evidence>
<comment type="subcellular location">
    <subcellularLocation>
        <location evidence="1">Cell inner membrane</location>
        <topology evidence="1">Single-pass membrane protein</topology>
    </subcellularLocation>
</comment>
<evidence type="ECO:0000313" key="14">
    <source>
        <dbReference type="Proteomes" id="UP000294796"/>
    </source>
</evidence>
<dbReference type="InterPro" id="IPR012902">
    <property type="entry name" value="N_methyl_site"/>
</dbReference>
<dbReference type="InterPro" id="IPR045584">
    <property type="entry name" value="Pilin-like"/>
</dbReference>
<dbReference type="Pfam" id="PF12019">
    <property type="entry name" value="GspH"/>
    <property type="match status" value="1"/>
</dbReference>
<dbReference type="EMBL" id="SMTF01000018">
    <property type="protein sequence ID" value="TDK20625.1"/>
    <property type="molecule type" value="Genomic_DNA"/>
</dbReference>
<dbReference type="NCBIfam" id="TIGR02532">
    <property type="entry name" value="IV_pilin_GFxxxE"/>
    <property type="match status" value="1"/>
</dbReference>
<feature type="transmembrane region" description="Helical" evidence="11">
    <location>
        <begin position="27"/>
        <end position="49"/>
    </location>
</feature>
<accession>A0A4R5TQP6</accession>
<keyword evidence="8 11" id="KW-0472">Membrane</keyword>
<comment type="similarity">
    <text evidence="9">Belongs to the GSP H family.</text>
</comment>
<dbReference type="Gene3D" id="3.30.700.10">
    <property type="entry name" value="Glycoprotein, Type 4 Pilin"/>
    <property type="match status" value="1"/>
</dbReference>
<sequence length="165" mass="17316">MNDGDDAEPSVRSSPTGHQRGFTLLEMMVVMVLIAGMALLAAGVMTGGVDRLRLDSSAKRVASELRHARARALATGTPQQFVIDPRARTWQSAEDRGGEIPAQLGVAFTGARELQPAEGIGAIVFFGDGASTGGRVQLSAGAAARNIDVAWLTGEVTMRRVEAGR</sequence>
<evidence type="ECO:0000313" key="13">
    <source>
        <dbReference type="EMBL" id="TDK20625.1"/>
    </source>
</evidence>
<name>A0A4R5TQP6_9GAMM</name>
<evidence type="ECO:0000256" key="3">
    <source>
        <dbReference type="ARBA" id="ARBA00022475"/>
    </source>
</evidence>
<evidence type="ECO:0000256" key="9">
    <source>
        <dbReference type="ARBA" id="ARBA00025772"/>
    </source>
</evidence>
<keyword evidence="14" id="KW-1185">Reference proteome</keyword>
<evidence type="ECO:0000256" key="10">
    <source>
        <dbReference type="ARBA" id="ARBA00030775"/>
    </source>
</evidence>
<keyword evidence="7 11" id="KW-1133">Transmembrane helix</keyword>
<feature type="domain" description="General secretion pathway GspH" evidence="12">
    <location>
        <begin position="58"/>
        <end position="152"/>
    </location>
</feature>
<dbReference type="GO" id="GO:0015628">
    <property type="term" value="P:protein secretion by the type II secretion system"/>
    <property type="evidence" value="ECO:0007669"/>
    <property type="project" value="InterPro"/>
</dbReference>
<evidence type="ECO:0000256" key="7">
    <source>
        <dbReference type="ARBA" id="ARBA00022989"/>
    </source>
</evidence>
<gene>
    <name evidence="13" type="primary">gspH</name>
    <name evidence="13" type="ORF">E2F46_15550</name>
</gene>
<dbReference type="InterPro" id="IPR022346">
    <property type="entry name" value="T2SS_GspH"/>
</dbReference>
<dbReference type="GO" id="GO:0015627">
    <property type="term" value="C:type II protein secretion system complex"/>
    <property type="evidence" value="ECO:0007669"/>
    <property type="project" value="InterPro"/>
</dbReference>
<evidence type="ECO:0000256" key="4">
    <source>
        <dbReference type="ARBA" id="ARBA00022481"/>
    </source>
</evidence>
<dbReference type="Pfam" id="PF07963">
    <property type="entry name" value="N_methyl"/>
    <property type="match status" value="1"/>
</dbReference>
<dbReference type="NCBIfam" id="NF047827">
    <property type="entry name" value="T3SSXpsH"/>
    <property type="match status" value="1"/>
</dbReference>
<evidence type="ECO:0000256" key="2">
    <source>
        <dbReference type="ARBA" id="ARBA00021549"/>
    </source>
</evidence>
<dbReference type="GO" id="GO:0005886">
    <property type="term" value="C:plasma membrane"/>
    <property type="evidence" value="ECO:0007669"/>
    <property type="project" value="UniProtKB-SubCell"/>
</dbReference>
<evidence type="ECO:0000256" key="5">
    <source>
        <dbReference type="ARBA" id="ARBA00022519"/>
    </source>
</evidence>
<keyword evidence="5" id="KW-0997">Cell inner membrane</keyword>
<reference evidence="13 14" key="1">
    <citation type="submission" date="2019-03" db="EMBL/GenBank/DDBJ databases">
        <title>Luteimonas zhaokaii sp.nov., isolated from the rectal contents of Plateau pika in Yushu, Qinghai Province, China.</title>
        <authorList>
            <person name="Zhang G."/>
        </authorList>
    </citation>
    <scope>NUCLEOTIDE SEQUENCE [LARGE SCALE GENOMIC DNA]</scope>
    <source>
        <strain evidence="13 14">B9</strain>
    </source>
</reference>
<dbReference type="OrthoDB" id="8481584at2"/>
<dbReference type="Proteomes" id="UP000294796">
    <property type="component" value="Unassembled WGS sequence"/>
</dbReference>
<evidence type="ECO:0000256" key="1">
    <source>
        <dbReference type="ARBA" id="ARBA00004377"/>
    </source>
</evidence>
<keyword evidence="6 11" id="KW-0812">Transmembrane</keyword>
<dbReference type="SUPFAM" id="SSF54523">
    <property type="entry name" value="Pili subunits"/>
    <property type="match status" value="1"/>
</dbReference>
<dbReference type="AlphaFoldDB" id="A0A4R5TQP6"/>
<evidence type="ECO:0000256" key="6">
    <source>
        <dbReference type="ARBA" id="ARBA00022692"/>
    </source>
</evidence>
<protein>
    <recommendedName>
        <fullName evidence="2">Type II secretion system protein H</fullName>
    </recommendedName>
    <alternativeName>
        <fullName evidence="10">General secretion pathway protein H</fullName>
    </alternativeName>
</protein>
<evidence type="ECO:0000259" key="12">
    <source>
        <dbReference type="Pfam" id="PF12019"/>
    </source>
</evidence>
<dbReference type="RefSeq" id="WP_133323503.1">
    <property type="nucleotide sequence ID" value="NZ_SMTF01000018.1"/>
</dbReference>
<proteinExistence type="inferred from homology"/>
<keyword evidence="3" id="KW-1003">Cell membrane</keyword>
<evidence type="ECO:0000256" key="11">
    <source>
        <dbReference type="SAM" id="Phobius"/>
    </source>
</evidence>
<organism evidence="13 14">
    <name type="scientific">Luteimonas aestuarii</name>
    <dbReference type="NCBI Taxonomy" id="453837"/>
    <lineage>
        <taxon>Bacteria</taxon>
        <taxon>Pseudomonadati</taxon>
        <taxon>Pseudomonadota</taxon>
        <taxon>Gammaproteobacteria</taxon>
        <taxon>Lysobacterales</taxon>
        <taxon>Lysobacteraceae</taxon>
        <taxon>Luteimonas</taxon>
    </lineage>
</organism>